<evidence type="ECO:0008006" key="3">
    <source>
        <dbReference type="Google" id="ProtNLM"/>
    </source>
</evidence>
<accession>A0A1H4K536</accession>
<proteinExistence type="predicted"/>
<dbReference type="AlphaFoldDB" id="A0A1H4K536"/>
<dbReference type="SUPFAM" id="SSF56634">
    <property type="entry name" value="Heme-dependent catalase-like"/>
    <property type="match status" value="1"/>
</dbReference>
<protein>
    <recommendedName>
        <fullName evidence="3">Catalase</fullName>
    </recommendedName>
</protein>
<dbReference type="InterPro" id="IPR020835">
    <property type="entry name" value="Catalase_sf"/>
</dbReference>
<organism evidence="1 2">
    <name type="scientific">Terriglobus roseus</name>
    <dbReference type="NCBI Taxonomy" id="392734"/>
    <lineage>
        <taxon>Bacteria</taxon>
        <taxon>Pseudomonadati</taxon>
        <taxon>Acidobacteriota</taxon>
        <taxon>Terriglobia</taxon>
        <taxon>Terriglobales</taxon>
        <taxon>Acidobacteriaceae</taxon>
        <taxon>Terriglobus</taxon>
    </lineage>
</organism>
<evidence type="ECO:0000313" key="2">
    <source>
        <dbReference type="Proteomes" id="UP000182409"/>
    </source>
</evidence>
<dbReference type="GO" id="GO:0020037">
    <property type="term" value="F:heme binding"/>
    <property type="evidence" value="ECO:0007669"/>
    <property type="project" value="InterPro"/>
</dbReference>
<dbReference type="PANTHER" id="PTHR36195:SF4">
    <property type="entry name" value="DOMAIN PROTEIN, PUTATIVE (AFU_ORTHOLOGUE AFUA_5G01990)-RELATED"/>
    <property type="match status" value="1"/>
</dbReference>
<name>A0A1H4K536_9BACT</name>
<dbReference type="Gene3D" id="2.40.180.10">
    <property type="entry name" value="Catalase core domain"/>
    <property type="match status" value="1"/>
</dbReference>
<gene>
    <name evidence="1" type="ORF">SAMN05443244_1013</name>
</gene>
<dbReference type="OrthoDB" id="336698at2"/>
<evidence type="ECO:0000313" key="1">
    <source>
        <dbReference type="EMBL" id="SEB53679.1"/>
    </source>
</evidence>
<reference evidence="1 2" key="1">
    <citation type="submission" date="2016-10" db="EMBL/GenBank/DDBJ databases">
        <authorList>
            <person name="de Groot N.N."/>
        </authorList>
    </citation>
    <scope>NUCLEOTIDE SEQUENCE [LARGE SCALE GENOMIC DNA]</scope>
    <source>
        <strain evidence="1 2">AB35.6</strain>
    </source>
</reference>
<dbReference type="EMBL" id="FNSD01000001">
    <property type="protein sequence ID" value="SEB53679.1"/>
    <property type="molecule type" value="Genomic_DNA"/>
</dbReference>
<dbReference type="CDD" id="cd08152">
    <property type="entry name" value="y4iL_like"/>
    <property type="match status" value="1"/>
</dbReference>
<dbReference type="PANTHER" id="PTHR36195">
    <property type="entry name" value="DOMAIN PROTEIN, PUTATIVE (AFU_ORTHOLOGUE AFUA_5G01990)-RELATED-RELATED"/>
    <property type="match status" value="1"/>
</dbReference>
<dbReference type="Proteomes" id="UP000182409">
    <property type="component" value="Unassembled WGS sequence"/>
</dbReference>
<sequence length="361" mass="39457">MPNYLLYRDDVETIAPDEAETKQKIADVMTDGLKLAREKYGRSVRISHAKAHGLLKGKLIIEDGLPQELAQGLFAEPGHYEVLIRMAQAPGELLDDSKLSTDRGMSVKVLGVKGAKLDGHVGETQDFVFDVGKQFLAGGMKEFLQAFKPNAEIAPKLSDSVKGAVSTVARATNAALNAVGANSEKLAFYGHPVVHPAAEEYFSQTAFRYGEYVAKLGFFPASPALEALKQQPFDPETPDALRDAMNEFFRTNPAEFDLRVQLNTGLEDMPIENAQAEWSETASQYQTVAHLVIPPQTAWDPAKDGYFEDLTFSPAHALAAHRPLGSINRARLFVYGLLAARRLADNGRTAEVPTSLEEVPS</sequence>
<dbReference type="RefSeq" id="WP_074652625.1">
    <property type="nucleotide sequence ID" value="NZ_FNSD01000001.1"/>
</dbReference>